<evidence type="ECO:0000313" key="1">
    <source>
        <dbReference type="EMBL" id="AME18054.1"/>
    </source>
</evidence>
<name>A0A125SA58_9CAUD</name>
<gene>
    <name evidence="1" type="ORF">AAT1_02028</name>
</gene>
<proteinExistence type="predicted"/>
<reference evidence="1" key="1">
    <citation type="submission" date="2016-06" db="EMBL/GenBank/DDBJ databases">
        <title>Complete Genome Sequence of Pseudomonas aeruginosa Phage AAT-1.</title>
        <authorList>
            <person name="Andrade-Dominguez A."/>
            <person name="Kolter R."/>
        </authorList>
    </citation>
    <scope>NUCLEOTIDE SEQUENCE [LARGE SCALE GENOMIC DNA]</scope>
</reference>
<dbReference type="Proteomes" id="UP000221376">
    <property type="component" value="Segment"/>
</dbReference>
<sequence>MAWVYAIIFVVALVVAYTMQPKPETRPPAGLDEIQAPTAEVGREIPVLFGRRRFDGANVVWYGHLRTVPIKSKGGKK</sequence>
<organism evidence="1 2">
    <name type="scientific">Pseudomonas phage AAT-1</name>
    <dbReference type="NCBI Taxonomy" id="1775248"/>
    <lineage>
        <taxon>Viruses</taxon>
        <taxon>Duplodnaviria</taxon>
        <taxon>Heunggongvirae</taxon>
        <taxon>Uroviricota</taxon>
        <taxon>Caudoviricetes</taxon>
        <taxon>Mesyanzhinovviridae</taxon>
        <taxon>Bradleyvirinae</taxon>
        <taxon>Pamexvirus</taxon>
        <taxon>Pamexvirus AAT1</taxon>
    </lineage>
</organism>
<dbReference type="EMBL" id="KU204984">
    <property type="protein sequence ID" value="AME18054.1"/>
    <property type="molecule type" value="Genomic_DNA"/>
</dbReference>
<protein>
    <recommendedName>
        <fullName evidence="3">Virion structural protein</fullName>
    </recommendedName>
</protein>
<evidence type="ECO:0008006" key="3">
    <source>
        <dbReference type="Google" id="ProtNLM"/>
    </source>
</evidence>
<accession>A0A125SA58</accession>
<evidence type="ECO:0000313" key="2">
    <source>
        <dbReference type="Proteomes" id="UP000221376"/>
    </source>
</evidence>
<keyword evidence="2" id="KW-1185">Reference proteome</keyword>